<feature type="region of interest" description="Disordered" evidence="1">
    <location>
        <begin position="73"/>
        <end position="95"/>
    </location>
</feature>
<comment type="caution">
    <text evidence="2">The sequence shown here is derived from an EMBL/GenBank/DDBJ whole genome shotgun (WGS) entry which is preliminary data.</text>
</comment>
<reference evidence="2" key="2">
    <citation type="journal article" date="2023" name="Int. J. Mol. Sci.">
        <title>De Novo Assembly and Annotation of 11 Diverse Shrub Willow (Salix) Genomes Reveals Novel Gene Organization in Sex-Linked Regions.</title>
        <authorList>
            <person name="Hyden B."/>
            <person name="Feng K."/>
            <person name="Yates T.B."/>
            <person name="Jawdy S."/>
            <person name="Cereghino C."/>
            <person name="Smart L.B."/>
            <person name="Muchero W."/>
        </authorList>
    </citation>
    <scope>NUCLEOTIDE SEQUENCE</scope>
    <source>
        <tissue evidence="2">Shoot tip</tissue>
    </source>
</reference>
<accession>A0A9Q0Q548</accession>
<protein>
    <submittedName>
        <fullName evidence="2">Uncharacterized protein</fullName>
    </submittedName>
</protein>
<feature type="compositionally biased region" description="Pro residues" evidence="1">
    <location>
        <begin position="83"/>
        <end position="92"/>
    </location>
</feature>
<keyword evidence="3" id="KW-1185">Reference proteome</keyword>
<dbReference type="Proteomes" id="UP001151532">
    <property type="component" value="Chromosome 6"/>
</dbReference>
<evidence type="ECO:0000313" key="2">
    <source>
        <dbReference type="EMBL" id="KAJ6700138.1"/>
    </source>
</evidence>
<sequence>MASLQLPLISPIPQLVHATTPDSANKSLLFVDFVGLYCKSKRTRRRIGVTSSFSSSLSRFANKKKSSCPVNATLSVDRRNISPPSPPPPPPDLKPKVFLCFLTRFTS</sequence>
<reference evidence="2" key="1">
    <citation type="submission" date="2022-11" db="EMBL/GenBank/DDBJ databases">
        <authorList>
            <person name="Hyden B.L."/>
            <person name="Feng K."/>
            <person name="Yates T."/>
            <person name="Jawdy S."/>
            <person name="Smart L.B."/>
            <person name="Muchero W."/>
        </authorList>
    </citation>
    <scope>NUCLEOTIDE SEQUENCE</scope>
    <source>
        <tissue evidence="2">Shoot tip</tissue>
    </source>
</reference>
<organism evidence="2 3">
    <name type="scientific">Salix purpurea</name>
    <name type="common">Purple osier willow</name>
    <dbReference type="NCBI Taxonomy" id="77065"/>
    <lineage>
        <taxon>Eukaryota</taxon>
        <taxon>Viridiplantae</taxon>
        <taxon>Streptophyta</taxon>
        <taxon>Embryophyta</taxon>
        <taxon>Tracheophyta</taxon>
        <taxon>Spermatophyta</taxon>
        <taxon>Magnoliopsida</taxon>
        <taxon>eudicotyledons</taxon>
        <taxon>Gunneridae</taxon>
        <taxon>Pentapetalae</taxon>
        <taxon>rosids</taxon>
        <taxon>fabids</taxon>
        <taxon>Malpighiales</taxon>
        <taxon>Salicaceae</taxon>
        <taxon>Saliceae</taxon>
        <taxon>Salix</taxon>
    </lineage>
</organism>
<dbReference type="OrthoDB" id="4327079at2759"/>
<dbReference type="EMBL" id="JAPFFK010000017">
    <property type="protein sequence ID" value="KAJ6700138.1"/>
    <property type="molecule type" value="Genomic_DNA"/>
</dbReference>
<evidence type="ECO:0000313" key="3">
    <source>
        <dbReference type="Proteomes" id="UP001151532"/>
    </source>
</evidence>
<proteinExistence type="predicted"/>
<gene>
    <name evidence="2" type="ORF">OIU79_013221</name>
</gene>
<dbReference type="AlphaFoldDB" id="A0A9Q0Q548"/>
<name>A0A9Q0Q548_SALPP</name>
<evidence type="ECO:0000256" key="1">
    <source>
        <dbReference type="SAM" id="MobiDB-lite"/>
    </source>
</evidence>